<evidence type="ECO:0000313" key="1">
    <source>
        <dbReference type="EMBL" id="JAH01689.1"/>
    </source>
</evidence>
<dbReference type="AlphaFoldDB" id="A0A0E9PAZ1"/>
<protein>
    <submittedName>
        <fullName evidence="1">Uncharacterized protein</fullName>
    </submittedName>
</protein>
<reference evidence="1" key="2">
    <citation type="journal article" date="2015" name="Fish Shellfish Immunol.">
        <title>Early steps in the European eel (Anguilla anguilla)-Vibrio vulnificus interaction in the gills: Role of the RtxA13 toxin.</title>
        <authorList>
            <person name="Callol A."/>
            <person name="Pajuelo D."/>
            <person name="Ebbesson L."/>
            <person name="Teles M."/>
            <person name="MacKenzie S."/>
            <person name="Amaro C."/>
        </authorList>
    </citation>
    <scope>NUCLEOTIDE SEQUENCE</scope>
</reference>
<dbReference type="EMBL" id="GBXM01106888">
    <property type="protein sequence ID" value="JAH01689.1"/>
    <property type="molecule type" value="Transcribed_RNA"/>
</dbReference>
<sequence>MFRHLTGAPVHNELQMCMHTGLGSEKS</sequence>
<organism evidence="1">
    <name type="scientific">Anguilla anguilla</name>
    <name type="common">European freshwater eel</name>
    <name type="synonym">Muraena anguilla</name>
    <dbReference type="NCBI Taxonomy" id="7936"/>
    <lineage>
        <taxon>Eukaryota</taxon>
        <taxon>Metazoa</taxon>
        <taxon>Chordata</taxon>
        <taxon>Craniata</taxon>
        <taxon>Vertebrata</taxon>
        <taxon>Euteleostomi</taxon>
        <taxon>Actinopterygii</taxon>
        <taxon>Neopterygii</taxon>
        <taxon>Teleostei</taxon>
        <taxon>Anguilliformes</taxon>
        <taxon>Anguillidae</taxon>
        <taxon>Anguilla</taxon>
    </lineage>
</organism>
<name>A0A0E9PAZ1_ANGAN</name>
<reference evidence="1" key="1">
    <citation type="submission" date="2014-11" db="EMBL/GenBank/DDBJ databases">
        <authorList>
            <person name="Amaro Gonzalez C."/>
        </authorList>
    </citation>
    <scope>NUCLEOTIDE SEQUENCE</scope>
</reference>
<proteinExistence type="predicted"/>
<accession>A0A0E9PAZ1</accession>